<dbReference type="Gene3D" id="3.30.40.10">
    <property type="entry name" value="Zinc/RING finger domain, C3HC4 (zinc finger)"/>
    <property type="match status" value="1"/>
</dbReference>
<dbReference type="STRING" id="7574.A0A1S3HAB7"/>
<feature type="region of interest" description="Disordered" evidence="7">
    <location>
        <begin position="674"/>
        <end position="1178"/>
    </location>
</feature>
<dbReference type="InterPro" id="IPR013083">
    <property type="entry name" value="Znf_RING/FYVE/PHD"/>
</dbReference>
<feature type="compositionally biased region" description="Basic residues" evidence="7">
    <location>
        <begin position="696"/>
        <end position="765"/>
    </location>
</feature>
<keyword evidence="5" id="KW-0539">Nucleus</keyword>
<evidence type="ECO:0000313" key="12">
    <source>
        <dbReference type="RefSeq" id="XP_013382953.1"/>
    </source>
</evidence>
<feature type="compositionally biased region" description="Basic and acidic residues" evidence="7">
    <location>
        <begin position="1081"/>
        <end position="1090"/>
    </location>
</feature>
<evidence type="ECO:0000259" key="8">
    <source>
        <dbReference type="PROSITE" id="PS50089"/>
    </source>
</evidence>
<evidence type="ECO:0000313" key="11">
    <source>
        <dbReference type="Proteomes" id="UP000085678"/>
    </source>
</evidence>
<evidence type="ECO:0000256" key="6">
    <source>
        <dbReference type="PROSITE-ProRule" id="PRU00047"/>
    </source>
</evidence>
<feature type="compositionally biased region" description="Low complexity" evidence="7">
    <location>
        <begin position="508"/>
        <end position="517"/>
    </location>
</feature>
<dbReference type="InterPro" id="IPR001878">
    <property type="entry name" value="Znf_CCHC"/>
</dbReference>
<feature type="domain" description="RING-type" evidence="8">
    <location>
        <begin position="303"/>
        <end position="344"/>
    </location>
</feature>
<dbReference type="PROSITE" id="PS50089">
    <property type="entry name" value="ZF_RING_2"/>
    <property type="match status" value="1"/>
</dbReference>
<feature type="region of interest" description="Disordered" evidence="7">
    <location>
        <begin position="378"/>
        <end position="636"/>
    </location>
</feature>
<name>A0A1S3HAB7_LINAN</name>
<dbReference type="SMART" id="SM01180">
    <property type="entry name" value="DWNN"/>
    <property type="match status" value="1"/>
</dbReference>
<protein>
    <submittedName>
        <fullName evidence="12">LOW QUALITY PROTEIN: E3 ubiquitin-protein ligase RBBP6-like</fullName>
    </submittedName>
</protein>
<evidence type="ECO:0000256" key="4">
    <source>
        <dbReference type="ARBA" id="ARBA00022833"/>
    </source>
</evidence>
<dbReference type="GeneID" id="106153520"/>
<dbReference type="PANTHER" id="PTHR15439">
    <property type="entry name" value="RETINOBLASTOMA-BINDING PROTEIN 6"/>
    <property type="match status" value="1"/>
</dbReference>
<feature type="compositionally biased region" description="Basic and acidic residues" evidence="7">
    <location>
        <begin position="903"/>
        <end position="930"/>
    </location>
</feature>
<dbReference type="SUPFAM" id="SSF57850">
    <property type="entry name" value="RING/U-box"/>
    <property type="match status" value="1"/>
</dbReference>
<comment type="subcellular location">
    <subcellularLocation>
        <location evidence="1">Nucleus</location>
    </subcellularLocation>
</comment>
<feature type="compositionally biased region" description="Pro residues" evidence="7">
    <location>
        <begin position="518"/>
        <end position="594"/>
    </location>
</feature>
<feature type="compositionally biased region" description="Basic and acidic residues" evidence="7">
    <location>
        <begin position="938"/>
        <end position="993"/>
    </location>
</feature>
<dbReference type="InParanoid" id="A0A1S3HAB7"/>
<keyword evidence="2" id="KW-0479">Metal-binding</keyword>
<proteinExistence type="predicted"/>
<dbReference type="GO" id="GO:0061630">
    <property type="term" value="F:ubiquitin protein ligase activity"/>
    <property type="evidence" value="ECO:0007669"/>
    <property type="project" value="InterPro"/>
</dbReference>
<accession>A0A1S3HAB7</accession>
<organism evidence="11 12">
    <name type="scientific">Lingula anatina</name>
    <name type="common">Brachiopod</name>
    <name type="synonym">Lingula unguis</name>
    <dbReference type="NCBI Taxonomy" id="7574"/>
    <lineage>
        <taxon>Eukaryota</taxon>
        <taxon>Metazoa</taxon>
        <taxon>Spiralia</taxon>
        <taxon>Lophotrochozoa</taxon>
        <taxon>Brachiopoda</taxon>
        <taxon>Linguliformea</taxon>
        <taxon>Lingulata</taxon>
        <taxon>Lingulida</taxon>
        <taxon>Linguloidea</taxon>
        <taxon>Lingulidae</taxon>
        <taxon>Lingula</taxon>
    </lineage>
</organism>
<dbReference type="KEGG" id="lak:106153520"/>
<dbReference type="OrthoDB" id="106784at2759"/>
<dbReference type="Proteomes" id="UP000085678">
    <property type="component" value="Unplaced"/>
</dbReference>
<feature type="compositionally biased region" description="Low complexity" evidence="7">
    <location>
        <begin position="788"/>
        <end position="800"/>
    </location>
</feature>
<dbReference type="SUPFAM" id="SSF57756">
    <property type="entry name" value="Retrovirus zinc finger-like domains"/>
    <property type="match status" value="1"/>
</dbReference>
<feature type="compositionally biased region" description="Pro residues" evidence="7">
    <location>
        <begin position="497"/>
        <end position="507"/>
    </location>
</feature>
<evidence type="ECO:0000256" key="1">
    <source>
        <dbReference type="ARBA" id="ARBA00004123"/>
    </source>
</evidence>
<dbReference type="PROSITE" id="PS50158">
    <property type="entry name" value="ZF_CCHC"/>
    <property type="match status" value="1"/>
</dbReference>
<feature type="domain" description="CCHC-type" evidence="9">
    <location>
        <begin position="204"/>
        <end position="220"/>
    </location>
</feature>
<dbReference type="GO" id="GO:0003676">
    <property type="term" value="F:nucleic acid binding"/>
    <property type="evidence" value="ECO:0007669"/>
    <property type="project" value="InterPro"/>
</dbReference>
<feature type="compositionally biased region" description="Low complexity" evidence="7">
    <location>
        <begin position="388"/>
        <end position="404"/>
    </location>
</feature>
<dbReference type="InterPro" id="IPR014891">
    <property type="entry name" value="DWNN_domain"/>
</dbReference>
<keyword evidence="3 6" id="KW-0863">Zinc-finger</keyword>
<feature type="compositionally biased region" description="Polar residues" evidence="7">
    <location>
        <begin position="378"/>
        <end position="387"/>
    </location>
</feature>
<feature type="compositionally biased region" description="Basic and acidic residues" evidence="7">
    <location>
        <begin position="880"/>
        <end position="891"/>
    </location>
</feature>
<feature type="compositionally biased region" description="Polar residues" evidence="7">
    <location>
        <begin position="436"/>
        <end position="449"/>
    </location>
</feature>
<evidence type="ECO:0000256" key="7">
    <source>
        <dbReference type="SAM" id="MobiDB-lite"/>
    </source>
</evidence>
<dbReference type="GO" id="GO:0016567">
    <property type="term" value="P:protein ubiquitination"/>
    <property type="evidence" value="ECO:0007669"/>
    <property type="project" value="InterPro"/>
</dbReference>
<dbReference type="PROSITE" id="PS51282">
    <property type="entry name" value="DWNN"/>
    <property type="match status" value="1"/>
</dbReference>
<evidence type="ECO:0000256" key="2">
    <source>
        <dbReference type="ARBA" id="ARBA00022723"/>
    </source>
</evidence>
<dbReference type="InterPro" id="IPR033489">
    <property type="entry name" value="RBBP6"/>
</dbReference>
<evidence type="ECO:0000256" key="3">
    <source>
        <dbReference type="ARBA" id="ARBA00022771"/>
    </source>
</evidence>
<dbReference type="PANTHER" id="PTHR15439:SF0">
    <property type="entry name" value="CELL DIVISION CYCLE AND APOPTOSIS REGULATOR PROTEIN 1-RELATED"/>
    <property type="match status" value="1"/>
</dbReference>
<evidence type="ECO:0000256" key="5">
    <source>
        <dbReference type="ARBA" id="ARBA00023242"/>
    </source>
</evidence>
<dbReference type="GO" id="GO:0005634">
    <property type="term" value="C:nucleus"/>
    <property type="evidence" value="ECO:0007669"/>
    <property type="project" value="UniProtKB-SubCell"/>
</dbReference>
<evidence type="ECO:0000259" key="10">
    <source>
        <dbReference type="PROSITE" id="PS51282"/>
    </source>
</evidence>
<feature type="compositionally biased region" description="Basic and acidic residues" evidence="7">
    <location>
        <begin position="855"/>
        <end position="872"/>
    </location>
</feature>
<gene>
    <name evidence="12" type="primary">LOC106153520</name>
</gene>
<feature type="compositionally biased region" description="Basic and acidic residues" evidence="7">
    <location>
        <begin position="1003"/>
        <end position="1022"/>
    </location>
</feature>
<dbReference type="Gene3D" id="4.10.60.10">
    <property type="entry name" value="Zinc finger, CCHC-type"/>
    <property type="match status" value="1"/>
</dbReference>
<feature type="domain" description="DWNN" evidence="10">
    <location>
        <begin position="4"/>
        <end position="78"/>
    </location>
</feature>
<feature type="compositionally biased region" description="Pro residues" evidence="7">
    <location>
        <begin position="613"/>
        <end position="634"/>
    </location>
</feature>
<dbReference type="CDD" id="cd16620">
    <property type="entry name" value="vRING-HC-C4C4_RBBP6"/>
    <property type="match status" value="1"/>
</dbReference>
<keyword evidence="4" id="KW-0862">Zinc</keyword>
<keyword evidence="11" id="KW-1185">Reference proteome</keyword>
<feature type="compositionally biased region" description="Basic and acidic residues" evidence="7">
    <location>
        <begin position="674"/>
        <end position="687"/>
    </location>
</feature>
<dbReference type="Pfam" id="PF08783">
    <property type="entry name" value="DWNN"/>
    <property type="match status" value="1"/>
</dbReference>
<dbReference type="AlphaFoldDB" id="A0A1S3HAB7"/>
<reference evidence="12" key="1">
    <citation type="submission" date="2025-08" db="UniProtKB">
        <authorList>
            <consortium name="RefSeq"/>
        </authorList>
    </citation>
    <scope>IDENTIFICATION</scope>
    <source>
        <tissue evidence="12">Gonads</tissue>
    </source>
</reference>
<sequence>MSHVYFKFKSSRNHETITFDGLHISLGDLKKAIIQQKKLQKSMDNFRFQIINAQTQEEYMNDEELIPKNTSVLVARIPISKQPKPWEQQHQNLPRPESNGPKAVCNNISNFDQFFHPCIVSRTSDSIRSSVRPGLFAQRWAVWCVSDLQPMTLEKLKQTADLHTAHASEEDKVKAMMSQSTMEYDSSKYVKPNLPTGPPPAFYRCRRCNQAGHYIHECPNKNDPNLPPVEVRLKRPTGIPISFLTRVEDGDQTGALLTHTGHYVVPTIDKEAFAIGKREKPPFAPDSPERKRESRHIPSELLCELCKDLLTDAVVAPCCGNSFCDECVRNALLETEEHECPHCHETDVSPDKLIANKFLRTAVQNFLNESGYTKFKKNSQVTEPQHSASPPVQAQQTPPVAKPVQDVKSPDIHRSTPPPVSHESQPPSQVKEEIHSSQPAPTTNYPTAYQQNRPPPQKQRRPQNAPPQAGPQSGYTRGPRQKYPSQPPTAQTTGDPQYPPAGGPPGAPQSGPVVRASRPPPPGPTYPPQQRPPPVHSMEHPPAPVPQGGPPPPYMHGPPVPHGPPVVGPPIPHHIPPGPRGPPPPMYRQPPPPEQIVMGPRPPMDVRIGVMPPSLPGGPPAPGPFPGPARPPGIPLTEEQFYKTKAKILQQELEEKSVSQMQDDFLKELEEYAKEQKKRQEQKELKKSLGLSPSKSRSRSRSRTRSKSPKTRRKSLSRSRTKSRTRSRTRSPRPRSRTPSRYRSRSLSRSPAPKKARSPRKKRFSRSPLSRSPSPRRPPPGKYRSRSRSPYGRRPLSPRSYYDTHGRSGSPSYRHFSPSYPFPPGYYDSPDRYGSRYSPDRYRGYPQYPPSPSRYYEDFYRYDRPVDERYDRPPPPFDPRYPDPRYEDYMREMYNAGYASSRSDSRGPPHPEWDRERERSHRSNKPPESKKRTRSRTRSKERERERVKDGREKELRAKKEKDYAKGTEKARLSKERKEEKTDEKYRDSKEREKNKMRKKEKHSKTPEKKEKEKPTPSDAEAKKVKKVKKVSKVAEAEVKSGSESPVKKVKKETEEDASAQTKPKKRKQKTEQPDEPPVKQIKSEAEETKPEKKKKKSKTKTTATVESQNDKGATINKTSVGKGDKKIKPEKSVFERLGAVSSTEDEFIQEKGNHSVDPTEKKTTAREVESKDVYPCSE</sequence>
<dbReference type="GO" id="GO:0006397">
    <property type="term" value="P:mRNA processing"/>
    <property type="evidence" value="ECO:0007669"/>
    <property type="project" value="InterPro"/>
</dbReference>
<dbReference type="Gene3D" id="3.10.20.90">
    <property type="entry name" value="Phosphatidylinositol 3-kinase Catalytic Subunit, Chain A, domain 1"/>
    <property type="match status" value="1"/>
</dbReference>
<feature type="compositionally biased region" description="Basic and acidic residues" evidence="7">
    <location>
        <begin position="1148"/>
        <end position="1172"/>
    </location>
</feature>
<feature type="compositionally biased region" description="Basic and acidic residues" evidence="7">
    <location>
        <begin position="1122"/>
        <end position="1134"/>
    </location>
</feature>
<dbReference type="GO" id="GO:0008270">
    <property type="term" value="F:zinc ion binding"/>
    <property type="evidence" value="ECO:0007669"/>
    <property type="project" value="UniProtKB-KW"/>
</dbReference>
<dbReference type="InterPro" id="IPR001841">
    <property type="entry name" value="Znf_RING"/>
</dbReference>
<dbReference type="RefSeq" id="XP_013382953.1">
    <property type="nucleotide sequence ID" value="XM_013527499.1"/>
</dbReference>
<feature type="compositionally biased region" description="Basic and acidic residues" evidence="7">
    <location>
        <begin position="829"/>
        <end position="843"/>
    </location>
</feature>
<evidence type="ECO:0000259" key="9">
    <source>
        <dbReference type="PROSITE" id="PS50158"/>
    </source>
</evidence>
<dbReference type="InterPro" id="IPR036875">
    <property type="entry name" value="Znf_CCHC_sf"/>
</dbReference>
<dbReference type="GO" id="GO:0006511">
    <property type="term" value="P:ubiquitin-dependent protein catabolic process"/>
    <property type="evidence" value="ECO:0007669"/>
    <property type="project" value="TreeGrafter"/>
</dbReference>